<feature type="domain" description="NACHT" evidence="2">
    <location>
        <begin position="140"/>
        <end position="296"/>
    </location>
</feature>
<organism evidence="3 4">
    <name type="scientific">Herbidospora solisilvae</name>
    <dbReference type="NCBI Taxonomy" id="2696284"/>
    <lineage>
        <taxon>Bacteria</taxon>
        <taxon>Bacillati</taxon>
        <taxon>Actinomycetota</taxon>
        <taxon>Actinomycetes</taxon>
        <taxon>Streptosporangiales</taxon>
        <taxon>Streptosporangiaceae</taxon>
        <taxon>Herbidospora</taxon>
    </lineage>
</organism>
<dbReference type="AlphaFoldDB" id="A0A7C9J6L2"/>
<accession>A0A7C9J6L2</accession>
<dbReference type="InterPro" id="IPR011990">
    <property type="entry name" value="TPR-like_helical_dom_sf"/>
</dbReference>
<dbReference type="InterPro" id="IPR007111">
    <property type="entry name" value="NACHT_NTPase"/>
</dbReference>
<evidence type="ECO:0000259" key="2">
    <source>
        <dbReference type="Pfam" id="PF05729"/>
    </source>
</evidence>
<keyword evidence="1" id="KW-0472">Membrane</keyword>
<dbReference type="EMBL" id="WXEW01000009">
    <property type="protein sequence ID" value="NAS25805.1"/>
    <property type="molecule type" value="Genomic_DNA"/>
</dbReference>
<dbReference type="Pfam" id="PF05729">
    <property type="entry name" value="NACHT"/>
    <property type="match status" value="1"/>
</dbReference>
<keyword evidence="4" id="KW-1185">Reference proteome</keyword>
<feature type="transmembrane region" description="Helical" evidence="1">
    <location>
        <begin position="500"/>
        <end position="529"/>
    </location>
</feature>
<protein>
    <submittedName>
        <fullName evidence="3">NACHT domain-containing protein</fullName>
    </submittedName>
</protein>
<comment type="caution">
    <text evidence="3">The sequence shown here is derived from an EMBL/GenBank/DDBJ whole genome shotgun (WGS) entry which is preliminary data.</text>
</comment>
<feature type="transmembrane region" description="Helical" evidence="1">
    <location>
        <begin position="560"/>
        <end position="579"/>
    </location>
</feature>
<feature type="transmembrane region" description="Helical" evidence="1">
    <location>
        <begin position="585"/>
        <end position="611"/>
    </location>
</feature>
<feature type="transmembrane region" description="Helical" evidence="1">
    <location>
        <begin position="430"/>
        <end position="451"/>
    </location>
</feature>
<dbReference type="Gene3D" id="3.40.50.300">
    <property type="entry name" value="P-loop containing nucleotide triphosphate hydrolases"/>
    <property type="match status" value="1"/>
</dbReference>
<keyword evidence="1" id="KW-0812">Transmembrane</keyword>
<dbReference type="RefSeq" id="WP_161482840.1">
    <property type="nucleotide sequence ID" value="NZ_WXEW01000009.1"/>
</dbReference>
<dbReference type="SUPFAM" id="SSF52540">
    <property type="entry name" value="P-loop containing nucleoside triphosphate hydrolases"/>
    <property type="match status" value="1"/>
</dbReference>
<name>A0A7C9J6L2_9ACTN</name>
<evidence type="ECO:0000313" key="3">
    <source>
        <dbReference type="EMBL" id="NAS25805.1"/>
    </source>
</evidence>
<sequence>MTWATAPIVVGLVANLATGTVEVTAWWWAPLMWTLTVLLGAVTVVSQLRHSPVQLVDRAALITSAAAGLASKVRPQWEHEVALRRVRRQVPLRVWWSSTGRPIATAREFVLDEPGTTWQDMPLEGDVEGIVARFLELPHRQLVVIGAAGAGKSVLAILLTLGLIEHRATSEPVPVLLQIGGWNPEREHIAAFLARRLAGEYPHLAEPAGENRNLAQALIAERLVLAVLDGLDELPAEHRAAAVEMLHDYASAGNPLVVTCRIVEYENAVSASDTFLARAAVVEIEPVGVDQVIAFLSQSPPAPERWEPVFMHLRRHRDGPLASVLSTPLMVSLARTAYGTTAAQPADLLGHVDRDAIASILIGTYLTSVYETGRPTPPDGRKRRAYAPVQATRWLTCLAHHLHESYAPNLRWWHLPVELMAARPQRTRSLAALGITATGAAILGMTAGLLVGPLPGLAAAALAAVILTIARRDPFGEELFIPTSALDRELPPCQALTPRIAFTVGVGVGLVSVDLLAGIAGGAVAWLATRMMPLPIVARPREPTPEAAFRANHRTALIAALRYSPVNALTFAAAAFLLPGGPDPATTAACAMVAYGAAAAVLAGGWAWIWFRTAHLLLAVQGWLPLRLGVFLRDAHQRDVLRQTGTAWQFRHLLLQDHLARAPYDDLLRARAAHGDPGAVSQLAGVLADQGRTEAAITLLAAHAGDSNLAQQLTNLLAKDGRIDRIRAAADSGDRHASWHLARMLAAQGQMEELRARTDDGDPLAAQGLARVLAERGRIEEAVTVINSLPNSGEDHPAYGLAHVLAENGHMDAALAILRGRGNHREQADLLARHGRSDEAISLLRAHADSGDGHASRQLAELLAEQGKVQELRARAEQGDPHAARRLDRP</sequence>
<gene>
    <name evidence="3" type="ORF">GT755_29500</name>
</gene>
<dbReference type="Gene3D" id="1.25.40.10">
    <property type="entry name" value="Tetratricopeptide repeat domain"/>
    <property type="match status" value="1"/>
</dbReference>
<keyword evidence="1" id="KW-1133">Transmembrane helix</keyword>
<evidence type="ECO:0000256" key="1">
    <source>
        <dbReference type="SAM" id="Phobius"/>
    </source>
</evidence>
<reference evidence="3 4" key="1">
    <citation type="submission" date="2020-01" db="EMBL/GenBank/DDBJ databases">
        <title>Herbidospora sp. NEAU-GS84 nov., a novel actinomycete isolated from soil.</title>
        <authorList>
            <person name="Han L."/>
        </authorList>
    </citation>
    <scope>NUCLEOTIDE SEQUENCE [LARGE SCALE GENOMIC DNA]</scope>
    <source>
        <strain evidence="3 4">NEAU-GS84</strain>
    </source>
</reference>
<proteinExistence type="predicted"/>
<dbReference type="InterPro" id="IPR027417">
    <property type="entry name" value="P-loop_NTPase"/>
</dbReference>
<dbReference type="Proteomes" id="UP000479526">
    <property type="component" value="Unassembled WGS sequence"/>
</dbReference>
<evidence type="ECO:0000313" key="4">
    <source>
        <dbReference type="Proteomes" id="UP000479526"/>
    </source>
</evidence>